<gene>
    <name evidence="2" type="ORF">VPAL9027_00368</name>
</gene>
<feature type="domain" description="Cobalamin-independent methionine synthase MetE C-terminal/archaeal" evidence="1">
    <location>
        <begin position="6"/>
        <end position="62"/>
    </location>
</feature>
<dbReference type="Proteomes" id="UP000189475">
    <property type="component" value="Unassembled WGS sequence"/>
</dbReference>
<evidence type="ECO:0000259" key="1">
    <source>
        <dbReference type="Pfam" id="PF01717"/>
    </source>
</evidence>
<reference evidence="2 3" key="1">
    <citation type="submission" date="2017-02" db="EMBL/GenBank/DDBJ databases">
        <authorList>
            <person name="Peterson S.W."/>
        </authorList>
    </citation>
    <scope>NUCLEOTIDE SEQUENCE [LARGE SCALE GENOMIC DNA]</scope>
    <source>
        <strain evidence="2 3">CECT 9027</strain>
    </source>
</reference>
<dbReference type="EMBL" id="FUFT01000001">
    <property type="protein sequence ID" value="SJL82441.1"/>
    <property type="molecule type" value="Genomic_DNA"/>
</dbReference>
<evidence type="ECO:0000313" key="2">
    <source>
        <dbReference type="EMBL" id="SJL82441.1"/>
    </source>
</evidence>
<dbReference type="GO" id="GO:0008270">
    <property type="term" value="F:zinc ion binding"/>
    <property type="evidence" value="ECO:0007669"/>
    <property type="project" value="InterPro"/>
</dbReference>
<dbReference type="GO" id="GO:0009086">
    <property type="term" value="P:methionine biosynthetic process"/>
    <property type="evidence" value="ECO:0007669"/>
    <property type="project" value="InterPro"/>
</dbReference>
<evidence type="ECO:0000313" key="3">
    <source>
        <dbReference type="Proteomes" id="UP000189475"/>
    </source>
</evidence>
<dbReference type="Pfam" id="PF01717">
    <property type="entry name" value="Meth_synt_2"/>
    <property type="match status" value="1"/>
</dbReference>
<name>A0A1R4B0K9_9VIBR</name>
<sequence length="86" mass="9598">MRHLAEGKKVVLGLVSSKVPELEAIDDVIERIKEASQYVPLENLYLSTQCGFASTEEGNALTEAQQWAKIVLVQTIAQRVWKDSLI</sequence>
<dbReference type="GO" id="GO:0003871">
    <property type="term" value="F:5-methyltetrahydropteroyltriglutamate-homocysteine S-methyltransferase activity"/>
    <property type="evidence" value="ECO:0007669"/>
    <property type="project" value="InterPro"/>
</dbReference>
<protein>
    <recommendedName>
        <fullName evidence="1">Cobalamin-independent methionine synthase MetE C-terminal/archaeal domain-containing protein</fullName>
    </recommendedName>
</protein>
<dbReference type="Gene3D" id="3.20.20.210">
    <property type="match status" value="1"/>
</dbReference>
<organism evidence="2 3">
    <name type="scientific">Vibrio palustris</name>
    <dbReference type="NCBI Taxonomy" id="1918946"/>
    <lineage>
        <taxon>Bacteria</taxon>
        <taxon>Pseudomonadati</taxon>
        <taxon>Pseudomonadota</taxon>
        <taxon>Gammaproteobacteria</taxon>
        <taxon>Vibrionales</taxon>
        <taxon>Vibrionaceae</taxon>
        <taxon>Vibrio</taxon>
    </lineage>
</organism>
<accession>A0A1R4B0K9</accession>
<proteinExistence type="predicted"/>
<dbReference type="InterPro" id="IPR038071">
    <property type="entry name" value="UROD/MetE-like_sf"/>
</dbReference>
<keyword evidence="3" id="KW-1185">Reference proteome</keyword>
<dbReference type="PANTHER" id="PTHR43844:SF1">
    <property type="entry name" value="METHIONINE SYNTHASE"/>
    <property type="match status" value="1"/>
</dbReference>
<dbReference type="PANTHER" id="PTHR43844">
    <property type="entry name" value="METHIONINE SYNTHASE"/>
    <property type="match status" value="1"/>
</dbReference>
<dbReference type="AlphaFoldDB" id="A0A1R4B0K9"/>
<dbReference type="SUPFAM" id="SSF51726">
    <property type="entry name" value="UROD/MetE-like"/>
    <property type="match status" value="1"/>
</dbReference>
<dbReference type="InterPro" id="IPR002629">
    <property type="entry name" value="Met_Synth_C/arc"/>
</dbReference>
<dbReference type="RefSeq" id="WP_139343464.1">
    <property type="nucleotide sequence ID" value="NZ_AP024887.1"/>
</dbReference>
<dbReference type="OrthoDB" id="6430685at2"/>
<dbReference type="STRING" id="1918946.VPAL9027_00368"/>